<keyword evidence="3 12" id="KW-0732">Signal</keyword>
<evidence type="ECO:0000313" key="14">
    <source>
        <dbReference type="EMBL" id="CAH0602793.1"/>
    </source>
</evidence>
<dbReference type="InterPro" id="IPR001828">
    <property type="entry name" value="ANF_lig-bd_rcpt"/>
</dbReference>
<dbReference type="Proteomes" id="UP001154114">
    <property type="component" value="Chromosome 4"/>
</dbReference>
<comment type="subcellular location">
    <subcellularLocation>
        <location evidence="1">Membrane</location>
        <topology evidence="1">Single-pass type I membrane protein</topology>
    </subcellularLocation>
</comment>
<dbReference type="InterPro" id="IPR008266">
    <property type="entry name" value="Tyr_kinase_AS"/>
</dbReference>
<dbReference type="InterPro" id="IPR020635">
    <property type="entry name" value="Tyr_kinase_cat_dom"/>
</dbReference>
<evidence type="ECO:0000256" key="9">
    <source>
        <dbReference type="ARBA" id="ARBA00051243"/>
    </source>
</evidence>
<organism evidence="14 15">
    <name type="scientific">Chrysodeixis includens</name>
    <name type="common">Soybean looper</name>
    <name type="synonym">Pseudoplusia includens</name>
    <dbReference type="NCBI Taxonomy" id="689277"/>
    <lineage>
        <taxon>Eukaryota</taxon>
        <taxon>Metazoa</taxon>
        <taxon>Ecdysozoa</taxon>
        <taxon>Arthropoda</taxon>
        <taxon>Hexapoda</taxon>
        <taxon>Insecta</taxon>
        <taxon>Pterygota</taxon>
        <taxon>Neoptera</taxon>
        <taxon>Endopterygota</taxon>
        <taxon>Lepidoptera</taxon>
        <taxon>Glossata</taxon>
        <taxon>Ditrysia</taxon>
        <taxon>Noctuoidea</taxon>
        <taxon>Noctuidae</taxon>
        <taxon>Plusiinae</taxon>
        <taxon>Chrysodeixis</taxon>
    </lineage>
</organism>
<keyword evidence="6 10" id="KW-0067">ATP-binding</keyword>
<dbReference type="Pfam" id="PF01094">
    <property type="entry name" value="ANF_receptor"/>
    <property type="match status" value="1"/>
</dbReference>
<evidence type="ECO:0000259" key="13">
    <source>
        <dbReference type="PROSITE" id="PS50011"/>
    </source>
</evidence>
<evidence type="ECO:0000313" key="15">
    <source>
        <dbReference type="Proteomes" id="UP001154114"/>
    </source>
</evidence>
<feature type="chain" id="PRO_5040282087" description="Protein kinase domain-containing protein" evidence="12">
    <location>
        <begin position="28"/>
        <end position="1142"/>
    </location>
</feature>
<keyword evidence="15" id="KW-1185">Reference proteome</keyword>
<evidence type="ECO:0000256" key="7">
    <source>
        <dbReference type="ARBA" id="ARBA00022989"/>
    </source>
</evidence>
<evidence type="ECO:0000256" key="10">
    <source>
        <dbReference type="PROSITE-ProRule" id="PRU10141"/>
    </source>
</evidence>
<feature type="domain" description="Protein kinase" evidence="13">
    <location>
        <begin position="817"/>
        <end position="1103"/>
    </location>
</feature>
<evidence type="ECO:0000256" key="11">
    <source>
        <dbReference type="SAM" id="MobiDB-lite"/>
    </source>
</evidence>
<name>A0A9P0BY56_CHRIL</name>
<keyword evidence="5 10" id="KW-0547">Nucleotide-binding</keyword>
<evidence type="ECO:0000256" key="3">
    <source>
        <dbReference type="ARBA" id="ARBA00022729"/>
    </source>
</evidence>
<sequence>MWFGALMPALGLLGALVLAALVPGLQAQAGAGASPCAELARHYNASLSRLGKRTVTWEGGEVQVQFVWDSEPSHAAAALLLVLLRHALRYNQLHLAPNSTNLATLASNYSQVPETWKDAVVGVSAAWEPRGRRRPGAAAGLAGARLSELGASGVPARRVLHARLVSTAPSATCNHCVRWTFYTNTTALQHCGFLDNLSSFQNEVAVYGVGESAALLPEVVRRASAAGVSLSSQTLDRATLAHYIRTANHSFLFIDYDFWKKVPNVFIAETPPCISVESVCEQELDTTIAIRVADVNMLQTYEPNLMQFVNDFNPSPESLRLILELKENDTNIEDAACAWAVEHRRDLKTWKLNTYDVNSYDMMVYYCEDDPYSADYDAVIGIAGLHAYKQTKKSNFNINVKRSSINCSDTYNLSSSIYKMTQYVDINRLVGVIAAGAAGAADAAALASRIRLPLLLLDAAPTGVASTLPVTWHVLGSLRHLARALQRFVSDSGWTRLAVLSQPTPLAAELYAEISDGASFAHHEYHIPMKSTLKDAKEYVRLLRTKARIIFVNADPETATVIMAAAIELQMSFAEGYVWILREWPVTAANTTVLTVSFWARGEQSLARAPWLRPVLNKLRKRFGDRDWPPRTLPLVDAVLTLNLGFRDMLLNYPNARRDLHSDRTMTELYESLDQKPIEGINHVLQYTEGVVEESFVFVDQWHGNTFSRLAAWLVNTRERSANVSGPYERPEHLPREDGASSCLARAGDDFDPDCYDAVWTTALLFLTLAPVTLVMYRRALRRRIARLLKARESELLARRQHVAAALAAYLVKREALELREELGAGHFGCVRLALLRLPNHCSRYVAAKALRENAAPAEESEFLREACTIASLDHEHVVRLVGVCITEGPPLVLMELAFFGDLLGYLRARRHLAEGAEFADQECFASFEEAAHVSSEALTRLAREAAAALAYLSSRGIVHRDVRAANCLIDARRSLKLADFGMAREIVAGADGAPEYACRRRGLFPVLWMAPESLAHGVFSAATDVWALGVLVLELVTLGARPYGSMSPLRVLEYVAAGGCPPLPLDATPQTCGVARLCWQRAAGRRPSAAEVLAYLAARPRALRPAAAAAHWDHPTDADSGLGVSPTTELLPPEFPLDSID</sequence>
<proteinExistence type="predicted"/>
<keyword evidence="7" id="KW-1133">Transmembrane helix</keyword>
<dbReference type="PANTHER" id="PTHR24416">
    <property type="entry name" value="TYROSINE-PROTEIN KINASE RECEPTOR"/>
    <property type="match status" value="1"/>
</dbReference>
<keyword evidence="2" id="KW-0812">Transmembrane</keyword>
<dbReference type="InterPro" id="IPR001245">
    <property type="entry name" value="Ser-Thr/Tyr_kinase_cat_dom"/>
</dbReference>
<dbReference type="Gene3D" id="1.10.510.10">
    <property type="entry name" value="Transferase(Phosphotransferase) domain 1"/>
    <property type="match status" value="1"/>
</dbReference>
<evidence type="ECO:0000256" key="2">
    <source>
        <dbReference type="ARBA" id="ARBA00022692"/>
    </source>
</evidence>
<dbReference type="GO" id="GO:0004714">
    <property type="term" value="F:transmembrane receptor protein tyrosine kinase activity"/>
    <property type="evidence" value="ECO:0007669"/>
    <property type="project" value="UniProtKB-EC"/>
</dbReference>
<dbReference type="AlphaFoldDB" id="A0A9P0BY56"/>
<dbReference type="SUPFAM" id="SSF53822">
    <property type="entry name" value="Periplasmic binding protein-like I"/>
    <property type="match status" value="1"/>
</dbReference>
<evidence type="ECO:0000256" key="4">
    <source>
        <dbReference type="ARBA" id="ARBA00022737"/>
    </source>
</evidence>
<dbReference type="PROSITE" id="PS00107">
    <property type="entry name" value="PROTEIN_KINASE_ATP"/>
    <property type="match status" value="1"/>
</dbReference>
<reference evidence="14" key="1">
    <citation type="submission" date="2021-12" db="EMBL/GenBank/DDBJ databases">
        <authorList>
            <person name="King R."/>
        </authorList>
    </citation>
    <scope>NUCLEOTIDE SEQUENCE</scope>
</reference>
<keyword evidence="8" id="KW-0472">Membrane</keyword>
<comment type="catalytic activity">
    <reaction evidence="9">
        <text>L-tyrosyl-[protein] + ATP = O-phospho-L-tyrosyl-[protein] + ADP + H(+)</text>
        <dbReference type="Rhea" id="RHEA:10596"/>
        <dbReference type="Rhea" id="RHEA-COMP:10136"/>
        <dbReference type="Rhea" id="RHEA-COMP:20101"/>
        <dbReference type="ChEBI" id="CHEBI:15378"/>
        <dbReference type="ChEBI" id="CHEBI:30616"/>
        <dbReference type="ChEBI" id="CHEBI:46858"/>
        <dbReference type="ChEBI" id="CHEBI:61978"/>
        <dbReference type="ChEBI" id="CHEBI:456216"/>
        <dbReference type="EC" id="2.7.10.1"/>
    </reaction>
</comment>
<protein>
    <recommendedName>
        <fullName evidence="13">Protein kinase domain-containing protein</fullName>
    </recommendedName>
</protein>
<dbReference type="PROSITE" id="PS50011">
    <property type="entry name" value="PROTEIN_KINASE_DOM"/>
    <property type="match status" value="1"/>
</dbReference>
<evidence type="ECO:0000256" key="6">
    <source>
        <dbReference type="ARBA" id="ARBA00022840"/>
    </source>
</evidence>
<feature type="signal peptide" evidence="12">
    <location>
        <begin position="1"/>
        <end position="27"/>
    </location>
</feature>
<dbReference type="GO" id="GO:0005524">
    <property type="term" value="F:ATP binding"/>
    <property type="evidence" value="ECO:0007669"/>
    <property type="project" value="UniProtKB-UniRule"/>
</dbReference>
<keyword evidence="4" id="KW-0677">Repeat</keyword>
<dbReference type="Pfam" id="PF07714">
    <property type="entry name" value="PK_Tyr_Ser-Thr"/>
    <property type="match status" value="1"/>
</dbReference>
<evidence type="ECO:0000256" key="1">
    <source>
        <dbReference type="ARBA" id="ARBA00004479"/>
    </source>
</evidence>
<dbReference type="InterPro" id="IPR050122">
    <property type="entry name" value="RTK"/>
</dbReference>
<dbReference type="SUPFAM" id="SSF56112">
    <property type="entry name" value="Protein kinase-like (PK-like)"/>
    <property type="match status" value="1"/>
</dbReference>
<evidence type="ECO:0000256" key="12">
    <source>
        <dbReference type="SAM" id="SignalP"/>
    </source>
</evidence>
<feature type="region of interest" description="Disordered" evidence="11">
    <location>
        <begin position="1109"/>
        <end position="1142"/>
    </location>
</feature>
<evidence type="ECO:0000256" key="8">
    <source>
        <dbReference type="ARBA" id="ARBA00023136"/>
    </source>
</evidence>
<dbReference type="SMART" id="SM00219">
    <property type="entry name" value="TyrKc"/>
    <property type="match status" value="1"/>
</dbReference>
<dbReference type="GO" id="GO:0043235">
    <property type="term" value="C:receptor complex"/>
    <property type="evidence" value="ECO:0007669"/>
    <property type="project" value="TreeGrafter"/>
</dbReference>
<dbReference type="PRINTS" id="PR00109">
    <property type="entry name" value="TYRKINASE"/>
</dbReference>
<dbReference type="InterPro" id="IPR017441">
    <property type="entry name" value="Protein_kinase_ATP_BS"/>
</dbReference>
<dbReference type="Gene3D" id="3.40.50.2300">
    <property type="match status" value="1"/>
</dbReference>
<gene>
    <name evidence="14" type="ORF">CINC_LOCUS10142</name>
</gene>
<dbReference type="Gene3D" id="3.30.200.20">
    <property type="entry name" value="Phosphorylase Kinase, domain 1"/>
    <property type="match status" value="1"/>
</dbReference>
<evidence type="ECO:0000256" key="5">
    <source>
        <dbReference type="ARBA" id="ARBA00022741"/>
    </source>
</evidence>
<accession>A0A9P0BY56</accession>
<dbReference type="InterPro" id="IPR011009">
    <property type="entry name" value="Kinase-like_dom_sf"/>
</dbReference>
<dbReference type="GO" id="GO:0007169">
    <property type="term" value="P:cell surface receptor protein tyrosine kinase signaling pathway"/>
    <property type="evidence" value="ECO:0007669"/>
    <property type="project" value="TreeGrafter"/>
</dbReference>
<dbReference type="InterPro" id="IPR028082">
    <property type="entry name" value="Peripla_BP_I"/>
</dbReference>
<feature type="binding site" evidence="10">
    <location>
        <position position="849"/>
    </location>
    <ligand>
        <name>ATP</name>
        <dbReference type="ChEBI" id="CHEBI:30616"/>
    </ligand>
</feature>
<dbReference type="PROSITE" id="PS00109">
    <property type="entry name" value="PROTEIN_KINASE_TYR"/>
    <property type="match status" value="1"/>
</dbReference>
<dbReference type="InterPro" id="IPR000719">
    <property type="entry name" value="Prot_kinase_dom"/>
</dbReference>
<dbReference type="CDD" id="cd00192">
    <property type="entry name" value="PTKc"/>
    <property type="match status" value="1"/>
</dbReference>
<dbReference type="GO" id="GO:0005886">
    <property type="term" value="C:plasma membrane"/>
    <property type="evidence" value="ECO:0007669"/>
    <property type="project" value="TreeGrafter"/>
</dbReference>
<dbReference type="OrthoDB" id="4062651at2759"/>
<dbReference type="EMBL" id="LR824007">
    <property type="protein sequence ID" value="CAH0602793.1"/>
    <property type="molecule type" value="Genomic_DNA"/>
</dbReference>
<dbReference type="PANTHER" id="PTHR24416:SF525">
    <property type="entry name" value="INSULIN-LIKE RECEPTOR"/>
    <property type="match status" value="1"/>
</dbReference>